<dbReference type="PANTHER" id="PTHR32387">
    <property type="entry name" value="WU:FJ29H11"/>
    <property type="match status" value="1"/>
</dbReference>
<organism evidence="3 6">
    <name type="scientific">Didymodactylos carnosus</name>
    <dbReference type="NCBI Taxonomy" id="1234261"/>
    <lineage>
        <taxon>Eukaryota</taxon>
        <taxon>Metazoa</taxon>
        <taxon>Spiralia</taxon>
        <taxon>Gnathifera</taxon>
        <taxon>Rotifera</taxon>
        <taxon>Eurotatoria</taxon>
        <taxon>Bdelloidea</taxon>
        <taxon>Philodinida</taxon>
        <taxon>Philodinidae</taxon>
        <taxon>Didymodactylos</taxon>
    </lineage>
</organism>
<dbReference type="EMBL" id="CAJOBC010108734">
    <property type="protein sequence ID" value="CAF4515764.1"/>
    <property type="molecule type" value="Genomic_DNA"/>
</dbReference>
<gene>
    <name evidence="3" type="ORF">GPM918_LOCUS43890</name>
    <name evidence="2" type="ORF">OVA965_LOCUS40720</name>
    <name evidence="5" type="ORF">SRO942_LOCUS45529</name>
    <name evidence="4" type="ORF">TMI583_LOCUS42204</name>
</gene>
<feature type="non-terminal residue" evidence="3">
    <location>
        <position position="1"/>
    </location>
</feature>
<dbReference type="Pfam" id="PF13020">
    <property type="entry name" value="NOV_C"/>
    <property type="match status" value="1"/>
</dbReference>
<dbReference type="InterPro" id="IPR024975">
    <property type="entry name" value="NOV_C"/>
</dbReference>
<dbReference type="PANTHER" id="PTHR32387:SF0">
    <property type="entry name" value="PROTEIN NO VEIN"/>
    <property type="match status" value="1"/>
</dbReference>
<evidence type="ECO:0000313" key="5">
    <source>
        <dbReference type="EMBL" id="CAF4515764.1"/>
    </source>
</evidence>
<evidence type="ECO:0000313" key="6">
    <source>
        <dbReference type="Proteomes" id="UP000663829"/>
    </source>
</evidence>
<feature type="domain" description="Protein NO VEIN C-terminal" evidence="1">
    <location>
        <begin position="73"/>
        <end position="160"/>
    </location>
</feature>
<evidence type="ECO:0000313" key="4">
    <source>
        <dbReference type="EMBL" id="CAF4374184.1"/>
    </source>
</evidence>
<dbReference type="OrthoDB" id="10065342at2759"/>
<keyword evidence="6" id="KW-1185">Reference proteome</keyword>
<dbReference type="EMBL" id="CAJOBA010067893">
    <property type="protein sequence ID" value="CAF4374184.1"/>
    <property type="molecule type" value="Genomic_DNA"/>
</dbReference>
<dbReference type="EMBL" id="CAJNOK010044946">
    <property type="protein sequence ID" value="CAF1576856.1"/>
    <property type="molecule type" value="Genomic_DNA"/>
</dbReference>
<protein>
    <recommendedName>
        <fullName evidence="1">Protein NO VEIN C-terminal domain-containing protein</fullName>
    </recommendedName>
</protein>
<evidence type="ECO:0000313" key="2">
    <source>
        <dbReference type="EMBL" id="CAF1576856.1"/>
    </source>
</evidence>
<dbReference type="Proteomes" id="UP000682733">
    <property type="component" value="Unassembled WGS sequence"/>
</dbReference>
<sequence length="196" mass="23063">ASFELNKILSPKSKTIAKKHILSSISLNLSQPPIEFERINVNTINELNITETTTPYSTEHELEDHNMITGQLGEKFVYKYLLWKYREQSSIIKIEWLNEKQETYLPYDILIKKENEQIDYIEVKTTQLNDQHTFQISIDEIEHILKLPTYFIYRVYNINNPSICVVNNIKYNLQSTRQLGLQMTIKPVPLNQLSSE</sequence>
<reference evidence="3" key="1">
    <citation type="submission" date="2021-02" db="EMBL/GenBank/DDBJ databases">
        <authorList>
            <person name="Nowell W R."/>
        </authorList>
    </citation>
    <scope>NUCLEOTIDE SEQUENCE</scope>
</reference>
<comment type="caution">
    <text evidence="3">The sequence shown here is derived from an EMBL/GenBank/DDBJ whole genome shotgun (WGS) entry which is preliminary data.</text>
</comment>
<dbReference type="AlphaFoldDB" id="A0A816CMD0"/>
<accession>A0A816CMD0</accession>
<name>A0A816CMD0_9BILA</name>
<dbReference type="EMBL" id="CAJNOQ010041412">
    <property type="protein sequence ID" value="CAF1623625.1"/>
    <property type="molecule type" value="Genomic_DNA"/>
</dbReference>
<dbReference type="Proteomes" id="UP000677228">
    <property type="component" value="Unassembled WGS sequence"/>
</dbReference>
<dbReference type="Proteomes" id="UP000681722">
    <property type="component" value="Unassembled WGS sequence"/>
</dbReference>
<dbReference type="Proteomes" id="UP000663829">
    <property type="component" value="Unassembled WGS sequence"/>
</dbReference>
<evidence type="ECO:0000259" key="1">
    <source>
        <dbReference type="Pfam" id="PF13020"/>
    </source>
</evidence>
<proteinExistence type="predicted"/>
<evidence type="ECO:0000313" key="3">
    <source>
        <dbReference type="EMBL" id="CAF1623625.1"/>
    </source>
</evidence>
<dbReference type="InterPro" id="IPR052957">
    <property type="entry name" value="Auxin_embryo_med"/>
</dbReference>